<dbReference type="EMBL" id="JBJQND010000002">
    <property type="protein sequence ID" value="KAL3886826.1"/>
    <property type="molecule type" value="Genomic_DNA"/>
</dbReference>
<keyword evidence="4" id="KW-1000">Mitochondrion outer membrane</keyword>
<dbReference type="AlphaFoldDB" id="A0ABD3XMI9"/>
<keyword evidence="2" id="KW-0812">Transmembrane</keyword>
<dbReference type="PANTHER" id="PTHR46208">
    <property type="entry name" value="MITOCHONDRIAL IMPORT RECEPTOR SUBUNIT TOM70"/>
    <property type="match status" value="1"/>
</dbReference>
<sequence>MASDEGQGGLNFSLKSVLEGWSKWQIGLAVGAPIALGLAGIWYYKRSKLVENPEKKKTKTDDKKGKTTKSEPVKSPPKEEELSPLNKAQTAKDKGNKYFKDGKYDEAIYCYNQAIDLCPPENHQDLSTFYQNRAAAYEHLKNFEKVIEDCTQALKYNAKYVKALTRRAKACEQIGDLTTALEDVTAVCILEGFQNHMTLQMADRVLKDLGKRKAQEAFQKRKPTMPSQQFVRSYLASFTQDPILCNQSERAITTQSQSNGPDTQSEQTENDQQEIAVNHNSKEESSYDTALEKIKRQEYSEVISLCTAHLDQGSANSHLTEATLLRGTFFFLKGEFDKALQDFNQILDKNDLDTKMKVNALIKRGSLLIQQEKKQEGLVDFRTAEETDSDNSDVYHHRGHQAIQMDDLDDAVKNFKISISKNPDFPISHVQKSYAEHRKAAIIQSQSQLIEAIKSYEATVEKFPECADGHALYAQALCDLGKFDDADEEFQKAITLEPDNATVLVHRGLLKLQWKQNVDEAVKMINQAIELDDKCEYAYEVLGTLEVQRGDMNKAVELFNKAISLCRTENEMSHLYSLLNAAQAQLKVARNLGIQIPMGIPPM</sequence>
<evidence type="ECO:0000256" key="3">
    <source>
        <dbReference type="ARBA" id="ARBA00022737"/>
    </source>
</evidence>
<evidence type="ECO:0000313" key="12">
    <source>
        <dbReference type="EMBL" id="KAL3886826.1"/>
    </source>
</evidence>
<dbReference type="Pfam" id="PF13414">
    <property type="entry name" value="TPR_11"/>
    <property type="match status" value="1"/>
</dbReference>
<dbReference type="Pfam" id="PF13432">
    <property type="entry name" value="TPR_16"/>
    <property type="match status" value="2"/>
</dbReference>
<evidence type="ECO:0000256" key="10">
    <source>
        <dbReference type="PROSITE-ProRule" id="PRU00339"/>
    </source>
</evidence>
<dbReference type="PANTHER" id="PTHR46208:SF1">
    <property type="entry name" value="MITOCHONDRIAL IMPORT RECEPTOR SUBUNIT TOM70"/>
    <property type="match status" value="1"/>
</dbReference>
<name>A0ABD3XMI9_SINWO</name>
<organism evidence="12 13">
    <name type="scientific">Sinanodonta woodiana</name>
    <name type="common">Chinese pond mussel</name>
    <name type="synonym">Anodonta woodiana</name>
    <dbReference type="NCBI Taxonomy" id="1069815"/>
    <lineage>
        <taxon>Eukaryota</taxon>
        <taxon>Metazoa</taxon>
        <taxon>Spiralia</taxon>
        <taxon>Lophotrochozoa</taxon>
        <taxon>Mollusca</taxon>
        <taxon>Bivalvia</taxon>
        <taxon>Autobranchia</taxon>
        <taxon>Heteroconchia</taxon>
        <taxon>Palaeoheterodonta</taxon>
        <taxon>Unionida</taxon>
        <taxon>Unionoidea</taxon>
        <taxon>Unionidae</taxon>
        <taxon>Unioninae</taxon>
        <taxon>Sinanodonta</taxon>
    </lineage>
</organism>
<dbReference type="InterPro" id="IPR011990">
    <property type="entry name" value="TPR-like_helical_dom_sf"/>
</dbReference>
<comment type="subcellular location">
    <subcellularLocation>
        <location evidence="1">Mitochondrion outer membrane</location>
        <topology evidence="1">Single-pass membrane protein</topology>
    </subcellularLocation>
</comment>
<keyword evidence="6" id="KW-1133">Transmembrane helix</keyword>
<protein>
    <recommendedName>
        <fullName evidence="14">Mitochondrial import receptor subunit TOM70</fullName>
    </recommendedName>
</protein>
<feature type="repeat" description="TPR" evidence="10">
    <location>
        <begin position="320"/>
        <end position="353"/>
    </location>
</feature>
<feature type="repeat" description="TPR" evidence="10">
    <location>
        <begin position="392"/>
        <end position="425"/>
    </location>
</feature>
<dbReference type="GO" id="GO:0005741">
    <property type="term" value="C:mitochondrial outer membrane"/>
    <property type="evidence" value="ECO:0007669"/>
    <property type="project" value="UniProtKB-SubCell"/>
</dbReference>
<evidence type="ECO:0000256" key="6">
    <source>
        <dbReference type="ARBA" id="ARBA00022989"/>
    </source>
</evidence>
<evidence type="ECO:0000256" key="9">
    <source>
        <dbReference type="ARBA" id="ARBA00038030"/>
    </source>
</evidence>
<evidence type="ECO:0008006" key="14">
    <source>
        <dbReference type="Google" id="ProtNLM"/>
    </source>
</evidence>
<feature type="compositionally biased region" description="Basic and acidic residues" evidence="11">
    <location>
        <begin position="53"/>
        <end position="81"/>
    </location>
</feature>
<dbReference type="Pfam" id="PF13181">
    <property type="entry name" value="TPR_8"/>
    <property type="match status" value="1"/>
</dbReference>
<dbReference type="Proteomes" id="UP001634394">
    <property type="component" value="Unassembled WGS sequence"/>
</dbReference>
<dbReference type="SMART" id="SM00028">
    <property type="entry name" value="TPR"/>
    <property type="match status" value="10"/>
</dbReference>
<keyword evidence="13" id="KW-1185">Reference proteome</keyword>
<keyword evidence="3" id="KW-0677">Repeat</keyword>
<dbReference type="InterPro" id="IPR019734">
    <property type="entry name" value="TPR_rpt"/>
</dbReference>
<dbReference type="Gene3D" id="1.25.40.10">
    <property type="entry name" value="Tetratricopeptide repeat domain"/>
    <property type="match status" value="2"/>
</dbReference>
<keyword evidence="8" id="KW-0472">Membrane</keyword>
<evidence type="ECO:0000256" key="1">
    <source>
        <dbReference type="ARBA" id="ARBA00004572"/>
    </source>
</evidence>
<feature type="region of interest" description="Disordered" evidence="11">
    <location>
        <begin position="252"/>
        <end position="288"/>
    </location>
</feature>
<evidence type="ECO:0000256" key="7">
    <source>
        <dbReference type="ARBA" id="ARBA00023128"/>
    </source>
</evidence>
<evidence type="ECO:0000256" key="4">
    <source>
        <dbReference type="ARBA" id="ARBA00022787"/>
    </source>
</evidence>
<evidence type="ECO:0000256" key="11">
    <source>
        <dbReference type="SAM" id="MobiDB-lite"/>
    </source>
</evidence>
<gene>
    <name evidence="12" type="ORF">ACJMK2_026791</name>
</gene>
<evidence type="ECO:0000313" key="13">
    <source>
        <dbReference type="Proteomes" id="UP001634394"/>
    </source>
</evidence>
<feature type="repeat" description="TPR" evidence="10">
    <location>
        <begin position="536"/>
        <end position="569"/>
    </location>
</feature>
<proteinExistence type="inferred from homology"/>
<feature type="repeat" description="TPR" evidence="10">
    <location>
        <begin position="467"/>
        <end position="500"/>
    </location>
</feature>
<comment type="caution">
    <text evidence="12">The sequence shown here is derived from an EMBL/GenBank/DDBJ whole genome shotgun (WGS) entry which is preliminary data.</text>
</comment>
<feature type="region of interest" description="Disordered" evidence="11">
    <location>
        <begin position="53"/>
        <end position="92"/>
    </location>
</feature>
<keyword evidence="5 10" id="KW-0802">TPR repeat</keyword>
<dbReference type="SUPFAM" id="SSF48452">
    <property type="entry name" value="TPR-like"/>
    <property type="match status" value="2"/>
</dbReference>
<feature type="repeat" description="TPR" evidence="10">
    <location>
        <begin position="88"/>
        <end position="121"/>
    </location>
</feature>
<reference evidence="12 13" key="1">
    <citation type="submission" date="2024-11" db="EMBL/GenBank/DDBJ databases">
        <title>Chromosome-level genome assembly of the freshwater bivalve Anodonta woodiana.</title>
        <authorList>
            <person name="Chen X."/>
        </authorList>
    </citation>
    <scope>NUCLEOTIDE SEQUENCE [LARGE SCALE GENOMIC DNA]</scope>
    <source>
        <strain evidence="12">MN2024</strain>
        <tissue evidence="12">Gills</tissue>
    </source>
</reference>
<accession>A0ABD3XMI9</accession>
<evidence type="ECO:0000256" key="5">
    <source>
        <dbReference type="ARBA" id="ARBA00022803"/>
    </source>
</evidence>
<evidence type="ECO:0000256" key="2">
    <source>
        <dbReference type="ARBA" id="ARBA00022692"/>
    </source>
</evidence>
<feature type="compositionally biased region" description="Polar residues" evidence="11">
    <location>
        <begin position="252"/>
        <end position="267"/>
    </location>
</feature>
<dbReference type="PROSITE" id="PS50005">
    <property type="entry name" value="TPR"/>
    <property type="match status" value="5"/>
</dbReference>
<evidence type="ECO:0000256" key="8">
    <source>
        <dbReference type="ARBA" id="ARBA00023136"/>
    </source>
</evidence>
<keyword evidence="7" id="KW-0496">Mitochondrion</keyword>
<comment type="similarity">
    <text evidence="9">Belongs to the Tom70 family.</text>
</comment>